<dbReference type="EC" id="1.3.1.-" evidence="12"/>
<comment type="catalytic activity">
    <reaction evidence="11">
        <text>a 5,6-dihydrouridine in tRNA + NAD(+) = a uridine in tRNA + NADH + H(+)</text>
        <dbReference type="Rhea" id="RHEA:54452"/>
        <dbReference type="Rhea" id="RHEA-COMP:13339"/>
        <dbReference type="Rhea" id="RHEA-COMP:13887"/>
        <dbReference type="ChEBI" id="CHEBI:15378"/>
        <dbReference type="ChEBI" id="CHEBI:57540"/>
        <dbReference type="ChEBI" id="CHEBI:57945"/>
        <dbReference type="ChEBI" id="CHEBI:65315"/>
        <dbReference type="ChEBI" id="CHEBI:74443"/>
    </reaction>
</comment>
<dbReference type="PANTHER" id="PTHR45846:SF1">
    <property type="entry name" value="TRNA-DIHYDROURIDINE(47) SYNTHASE [NAD(P)(+)]-LIKE"/>
    <property type="match status" value="1"/>
</dbReference>
<keyword evidence="9 12" id="KW-0560">Oxidoreductase</keyword>
<feature type="binding site" evidence="14">
    <location>
        <position position="151"/>
    </location>
    <ligand>
        <name>FMN</name>
        <dbReference type="ChEBI" id="CHEBI:58210"/>
    </ligand>
</feature>
<name>A0A9D1MYK8_9CLOT</name>
<keyword evidence="7" id="KW-0521">NADP</keyword>
<evidence type="ECO:0000256" key="13">
    <source>
        <dbReference type="PIRSR" id="PIRSR006621-1"/>
    </source>
</evidence>
<reference evidence="16" key="2">
    <citation type="journal article" date="2021" name="PeerJ">
        <title>Extensive microbial diversity within the chicken gut microbiome revealed by metagenomics and culture.</title>
        <authorList>
            <person name="Gilroy R."/>
            <person name="Ravi A."/>
            <person name="Getino M."/>
            <person name="Pursley I."/>
            <person name="Horton D.L."/>
            <person name="Alikhan N.F."/>
            <person name="Baker D."/>
            <person name="Gharbi K."/>
            <person name="Hall N."/>
            <person name="Watson M."/>
            <person name="Adriaenssens E.M."/>
            <person name="Foster-Nyarko E."/>
            <person name="Jarju S."/>
            <person name="Secka A."/>
            <person name="Antonio M."/>
            <person name="Oren A."/>
            <person name="Chaudhuri R.R."/>
            <person name="La Ragione R."/>
            <person name="Hildebrand F."/>
            <person name="Pallen M.J."/>
        </authorList>
    </citation>
    <scope>NUCLEOTIDE SEQUENCE</scope>
    <source>
        <strain evidence="16">CHK154-7741</strain>
    </source>
</reference>
<evidence type="ECO:0000256" key="10">
    <source>
        <dbReference type="ARBA" id="ARBA00048205"/>
    </source>
</evidence>
<dbReference type="Gene3D" id="1.10.1200.80">
    <property type="entry name" value="Putative flavin oxidoreducatase, domain 2"/>
    <property type="match status" value="1"/>
</dbReference>
<evidence type="ECO:0000256" key="2">
    <source>
        <dbReference type="ARBA" id="ARBA00002790"/>
    </source>
</evidence>
<evidence type="ECO:0000256" key="14">
    <source>
        <dbReference type="PIRSR" id="PIRSR006621-2"/>
    </source>
</evidence>
<evidence type="ECO:0000256" key="8">
    <source>
        <dbReference type="ARBA" id="ARBA00022884"/>
    </source>
</evidence>
<sequence>MNPNPPQKNKRIIKIGNVEVQSCVSLAPMAGITDLPLRQLIRRYSKNCLLTTEMISSEMLMQNRKDGNMILEREDNEFPLAYQLSGHKPSMMAAAAKKIEKYADIIDINMGCPVKKVVGGGDGSALMRTPQLASDIVKAIKDTVDVPVTVKFRLGYTAAEQNFMEFAKLMEESGADAMTIHCRTRAQMYAGQADWKAICNVKKEIKVPVFANGDVVDIESAKKCLQESNADGIAIGRGILGNPDLIARIEHYLETGETLPDSDIFERIALLKDHIEHEVKFRSERVAMQFVRKFYPYYLKGFQGASWYRNKLVQENGFVQAMRILITLEERLKEQSAPPTLWEREFADIEK</sequence>
<comment type="similarity">
    <text evidence="12">Belongs to the dus family.</text>
</comment>
<protein>
    <recommendedName>
        <fullName evidence="12">tRNA-dihydrouridine synthase</fullName>
        <ecNumber evidence="12">1.3.1.-</ecNumber>
    </recommendedName>
</protein>
<evidence type="ECO:0000256" key="7">
    <source>
        <dbReference type="ARBA" id="ARBA00022857"/>
    </source>
</evidence>
<evidence type="ECO:0000256" key="12">
    <source>
        <dbReference type="PIRNR" id="PIRNR006621"/>
    </source>
</evidence>
<comment type="cofactor">
    <cofactor evidence="1 12 14">
        <name>FMN</name>
        <dbReference type="ChEBI" id="CHEBI:58210"/>
    </cofactor>
</comment>
<dbReference type="GO" id="GO:0000049">
    <property type="term" value="F:tRNA binding"/>
    <property type="evidence" value="ECO:0007669"/>
    <property type="project" value="UniProtKB-KW"/>
</dbReference>
<feature type="active site" description="Proton donor" evidence="13">
    <location>
        <position position="112"/>
    </location>
</feature>
<feature type="binding site" evidence="14">
    <location>
        <position position="83"/>
    </location>
    <ligand>
        <name>FMN</name>
        <dbReference type="ChEBI" id="CHEBI:58210"/>
    </ligand>
</feature>
<evidence type="ECO:0000256" key="11">
    <source>
        <dbReference type="ARBA" id="ARBA00048802"/>
    </source>
</evidence>
<keyword evidence="3" id="KW-0820">tRNA-binding</keyword>
<dbReference type="PROSITE" id="PS01136">
    <property type="entry name" value="UPF0034"/>
    <property type="match status" value="1"/>
</dbReference>
<keyword evidence="8" id="KW-0694">RNA-binding</keyword>
<evidence type="ECO:0000256" key="3">
    <source>
        <dbReference type="ARBA" id="ARBA00022555"/>
    </source>
</evidence>
<accession>A0A9D1MYK8</accession>
<evidence type="ECO:0000256" key="1">
    <source>
        <dbReference type="ARBA" id="ARBA00001917"/>
    </source>
</evidence>
<dbReference type="Pfam" id="PF01207">
    <property type="entry name" value="Dus"/>
    <property type="match status" value="1"/>
</dbReference>
<dbReference type="GO" id="GO:0017150">
    <property type="term" value="F:tRNA dihydrouridine synthase activity"/>
    <property type="evidence" value="ECO:0007669"/>
    <property type="project" value="InterPro"/>
</dbReference>
<keyword evidence="5 12" id="KW-0288">FMN</keyword>
<dbReference type="PANTHER" id="PTHR45846">
    <property type="entry name" value="TRNA-DIHYDROURIDINE(47) SYNTHASE [NAD(P)(+)]-LIKE"/>
    <property type="match status" value="1"/>
</dbReference>
<evidence type="ECO:0000256" key="5">
    <source>
        <dbReference type="ARBA" id="ARBA00022643"/>
    </source>
</evidence>
<keyword evidence="4 12" id="KW-0285">Flavoprotein</keyword>
<evidence type="ECO:0000256" key="4">
    <source>
        <dbReference type="ARBA" id="ARBA00022630"/>
    </source>
</evidence>
<dbReference type="NCBIfam" id="TIGR00737">
    <property type="entry name" value="nifR3_yhdG"/>
    <property type="match status" value="1"/>
</dbReference>
<comment type="caution">
    <text evidence="16">The sequence shown here is derived from an EMBL/GenBank/DDBJ whole genome shotgun (WGS) entry which is preliminary data.</text>
</comment>
<feature type="binding site" evidence="14">
    <location>
        <position position="181"/>
    </location>
    <ligand>
        <name>FMN</name>
        <dbReference type="ChEBI" id="CHEBI:58210"/>
    </ligand>
</feature>
<gene>
    <name evidence="16" type="primary">dusB</name>
    <name evidence="16" type="ORF">IAD26_01700</name>
</gene>
<organism evidence="16 17">
    <name type="scientific">Candidatus Limenecus avicola</name>
    <dbReference type="NCBI Taxonomy" id="2840847"/>
    <lineage>
        <taxon>Bacteria</taxon>
        <taxon>Bacillati</taxon>
        <taxon>Bacillota</taxon>
        <taxon>Clostridia</taxon>
        <taxon>Eubacteriales</taxon>
        <taxon>Clostridiaceae</taxon>
        <taxon>Clostridiaceae incertae sedis</taxon>
        <taxon>Candidatus Limenecus</taxon>
    </lineage>
</organism>
<dbReference type="AlphaFoldDB" id="A0A9D1MYK8"/>
<dbReference type="EMBL" id="DVOD01000013">
    <property type="protein sequence ID" value="HIU91829.1"/>
    <property type="molecule type" value="Genomic_DNA"/>
</dbReference>
<evidence type="ECO:0000313" key="16">
    <source>
        <dbReference type="EMBL" id="HIU91829.1"/>
    </source>
</evidence>
<dbReference type="InterPro" id="IPR001269">
    <property type="entry name" value="DUS_fam"/>
</dbReference>
<comment type="function">
    <text evidence="2 12">Catalyzes the synthesis of 5,6-dihydrouridine (D), a modified base found in the D-loop of most tRNAs, via the reduction of the C5-C6 double bond in target uridines.</text>
</comment>
<dbReference type="Gene3D" id="3.20.20.70">
    <property type="entry name" value="Aldolase class I"/>
    <property type="match status" value="1"/>
</dbReference>
<feature type="binding site" evidence="14">
    <location>
        <begin position="28"/>
        <end position="30"/>
    </location>
    <ligand>
        <name>FMN</name>
        <dbReference type="ChEBI" id="CHEBI:58210"/>
    </ligand>
</feature>
<dbReference type="SUPFAM" id="SSF51395">
    <property type="entry name" value="FMN-linked oxidoreductases"/>
    <property type="match status" value="1"/>
</dbReference>
<evidence type="ECO:0000256" key="6">
    <source>
        <dbReference type="ARBA" id="ARBA00022694"/>
    </source>
</evidence>
<proteinExistence type="inferred from homology"/>
<dbReference type="InterPro" id="IPR013785">
    <property type="entry name" value="Aldolase_TIM"/>
</dbReference>
<comment type="catalytic activity">
    <reaction evidence="10">
        <text>a 5,6-dihydrouridine in tRNA + NADP(+) = a uridine in tRNA + NADPH + H(+)</text>
        <dbReference type="Rhea" id="RHEA:23624"/>
        <dbReference type="Rhea" id="RHEA-COMP:13339"/>
        <dbReference type="Rhea" id="RHEA-COMP:13887"/>
        <dbReference type="ChEBI" id="CHEBI:15378"/>
        <dbReference type="ChEBI" id="CHEBI:57783"/>
        <dbReference type="ChEBI" id="CHEBI:58349"/>
        <dbReference type="ChEBI" id="CHEBI:65315"/>
        <dbReference type="ChEBI" id="CHEBI:74443"/>
    </reaction>
</comment>
<dbReference type="InterPro" id="IPR018517">
    <property type="entry name" value="tRNA_hU_synthase_CS"/>
</dbReference>
<dbReference type="InterPro" id="IPR024036">
    <property type="entry name" value="tRNA-dHydroUridine_Synthase_C"/>
</dbReference>
<reference evidence="16" key="1">
    <citation type="submission" date="2020-10" db="EMBL/GenBank/DDBJ databases">
        <authorList>
            <person name="Gilroy R."/>
        </authorList>
    </citation>
    <scope>NUCLEOTIDE SEQUENCE</scope>
    <source>
        <strain evidence="16">CHK154-7741</strain>
    </source>
</reference>
<dbReference type="CDD" id="cd02801">
    <property type="entry name" value="DUS_like_FMN"/>
    <property type="match status" value="1"/>
</dbReference>
<dbReference type="Proteomes" id="UP000886748">
    <property type="component" value="Unassembled WGS sequence"/>
</dbReference>
<dbReference type="PIRSF" id="PIRSF006621">
    <property type="entry name" value="Dus"/>
    <property type="match status" value="1"/>
</dbReference>
<dbReference type="GO" id="GO:0050660">
    <property type="term" value="F:flavin adenine dinucleotide binding"/>
    <property type="evidence" value="ECO:0007669"/>
    <property type="project" value="InterPro"/>
</dbReference>
<feature type="domain" description="DUS-like FMN-binding" evidence="15">
    <location>
        <begin position="26"/>
        <end position="328"/>
    </location>
</feature>
<evidence type="ECO:0000313" key="17">
    <source>
        <dbReference type="Proteomes" id="UP000886748"/>
    </source>
</evidence>
<evidence type="ECO:0000259" key="15">
    <source>
        <dbReference type="Pfam" id="PF01207"/>
    </source>
</evidence>
<keyword evidence="14" id="KW-0547">Nucleotide-binding</keyword>
<evidence type="ECO:0000256" key="9">
    <source>
        <dbReference type="ARBA" id="ARBA00023002"/>
    </source>
</evidence>
<keyword evidence="6 12" id="KW-0819">tRNA processing</keyword>
<dbReference type="InterPro" id="IPR004652">
    <property type="entry name" value="DusB-like"/>
</dbReference>
<dbReference type="InterPro" id="IPR035587">
    <property type="entry name" value="DUS-like_FMN-bd"/>
</dbReference>
<feature type="binding site" evidence="14">
    <location>
        <begin position="236"/>
        <end position="237"/>
    </location>
    <ligand>
        <name>FMN</name>
        <dbReference type="ChEBI" id="CHEBI:58210"/>
    </ligand>
</feature>